<keyword evidence="1" id="KW-0233">DNA recombination</keyword>
<evidence type="ECO:0000313" key="5">
    <source>
        <dbReference type="Proteomes" id="UP000515211"/>
    </source>
</evidence>
<keyword evidence="1" id="KW-0234">DNA repair</keyword>
<accession>A0A6P5NHU9</accession>
<organism evidence="5 6">
    <name type="scientific">Arachis duranensis</name>
    <name type="common">Wild peanut</name>
    <dbReference type="NCBI Taxonomy" id="130453"/>
    <lineage>
        <taxon>Eukaryota</taxon>
        <taxon>Viridiplantae</taxon>
        <taxon>Streptophyta</taxon>
        <taxon>Embryophyta</taxon>
        <taxon>Tracheophyta</taxon>
        <taxon>Spermatophyta</taxon>
        <taxon>Magnoliopsida</taxon>
        <taxon>eudicotyledons</taxon>
        <taxon>Gunneridae</taxon>
        <taxon>Pentapetalae</taxon>
        <taxon>rosids</taxon>
        <taxon>fabids</taxon>
        <taxon>Fabales</taxon>
        <taxon>Fabaceae</taxon>
        <taxon>Papilionoideae</taxon>
        <taxon>50 kb inversion clade</taxon>
        <taxon>dalbergioids sensu lato</taxon>
        <taxon>Dalbergieae</taxon>
        <taxon>Pterocarpus clade</taxon>
        <taxon>Arachis</taxon>
    </lineage>
</organism>
<feature type="domain" description="DNA helicase Pif1-like DEAD-box helicase" evidence="3">
    <location>
        <begin position="176"/>
        <end position="358"/>
    </location>
</feature>
<keyword evidence="1" id="KW-0347">Helicase</keyword>
<feature type="domain" description="DNA helicase Pif1-like 2B" evidence="4">
    <location>
        <begin position="464"/>
        <end position="509"/>
    </location>
</feature>
<keyword evidence="5" id="KW-1185">Reference proteome</keyword>
<dbReference type="GO" id="GO:0005524">
    <property type="term" value="F:ATP binding"/>
    <property type="evidence" value="ECO:0007669"/>
    <property type="project" value="UniProtKB-KW"/>
</dbReference>
<dbReference type="PANTHER" id="PTHR10492:SF101">
    <property type="entry name" value="ATP-DEPENDENT DNA HELICASE"/>
    <property type="match status" value="1"/>
</dbReference>
<dbReference type="PANTHER" id="PTHR10492">
    <property type="match status" value="1"/>
</dbReference>
<dbReference type="GO" id="GO:0006310">
    <property type="term" value="P:DNA recombination"/>
    <property type="evidence" value="ECO:0007669"/>
    <property type="project" value="UniProtKB-KW"/>
</dbReference>
<evidence type="ECO:0000259" key="3">
    <source>
        <dbReference type="Pfam" id="PF05970"/>
    </source>
</evidence>
<sequence length="604" mass="68039">MFTAWMLANREYSEGLLLTYVEFPSKFVYNAESREWKPRQRGFSVGRLSFDHPSSGFLARKLFVSLSIALFILRFLLTRFVSRLLGVTYLADDILYSRRNELQFPDLTMTEEELRTFCLVELEKLLLNNGKALKDFNGMPFPNSRLVAQYSNSMVLREMQYDFPLLVEEHDSNLPKLNVEQREAYDKIIDCVLNKRRGIFFIYGFSGIGKTFLYKLLSARLCFEKKIVINVASSGIAALLLPGGKTTHSMFGIPTELNEDTVCRISKNSPKADLIRSAKLIIWDEAPMINRLEFEVLDRTFCDIMSPVFDSNRDVPFGGKIMILGGEFRQVLPVIPKASCAEIIIASINSLVLWRHFQIGEGQCGIMENDKNIVEIPSDLIVPIFGDPIADIVNIVYPNIVENYGSQTFFQNKAILAPTVDVVKEINNYIVAMLPGEEKEYLSVDSICGSDAYCDIDIGWITTEFLNQIKCSGLPNHSLKWKNDVPIILLRNIDPAGGLCNGTRLIVRDLGRNVISAEIVSGSIDEDDPALDESGVPPQKTSSAAISAGTEVDKTRVHCVNIKNFVEVLNFHTKSQLYGSYQFVAVDRSMQFDLNMVPEEDSEL</sequence>
<evidence type="ECO:0000259" key="4">
    <source>
        <dbReference type="Pfam" id="PF21530"/>
    </source>
</evidence>
<keyword evidence="1" id="KW-0547">Nucleotide-binding</keyword>
<dbReference type="Proteomes" id="UP000515211">
    <property type="component" value="Chromosome 4"/>
</dbReference>
<dbReference type="Gene3D" id="3.40.50.300">
    <property type="entry name" value="P-loop containing nucleotide triphosphate hydrolases"/>
    <property type="match status" value="1"/>
</dbReference>
<dbReference type="RefSeq" id="XP_020997187.1">
    <property type="nucleotide sequence ID" value="XM_021141528.1"/>
</dbReference>
<keyword evidence="1" id="KW-0067">ATP-binding</keyword>
<evidence type="ECO:0000256" key="1">
    <source>
        <dbReference type="RuleBase" id="RU363044"/>
    </source>
</evidence>
<dbReference type="GO" id="GO:0006281">
    <property type="term" value="P:DNA repair"/>
    <property type="evidence" value="ECO:0007669"/>
    <property type="project" value="UniProtKB-KW"/>
</dbReference>
<dbReference type="GO" id="GO:0000723">
    <property type="term" value="P:telomere maintenance"/>
    <property type="evidence" value="ECO:0007669"/>
    <property type="project" value="InterPro"/>
</dbReference>
<dbReference type="EC" id="5.6.2.3" evidence="1"/>
<keyword evidence="1" id="KW-0227">DNA damage</keyword>
<dbReference type="Pfam" id="PF21530">
    <property type="entry name" value="Pif1_2B_dom"/>
    <property type="match status" value="1"/>
</dbReference>
<gene>
    <name evidence="6" type="primary">LOC107484148</name>
</gene>
<dbReference type="GO" id="GO:0043139">
    <property type="term" value="F:5'-3' DNA helicase activity"/>
    <property type="evidence" value="ECO:0007669"/>
    <property type="project" value="UniProtKB-EC"/>
</dbReference>
<dbReference type="AlphaFoldDB" id="A0A6P5NHU9"/>
<dbReference type="KEGG" id="adu:107484148"/>
<comment type="similarity">
    <text evidence="1">Belongs to the helicase family.</text>
</comment>
<comment type="catalytic activity">
    <reaction evidence="1">
        <text>ATP + H2O = ADP + phosphate + H(+)</text>
        <dbReference type="Rhea" id="RHEA:13065"/>
        <dbReference type="ChEBI" id="CHEBI:15377"/>
        <dbReference type="ChEBI" id="CHEBI:15378"/>
        <dbReference type="ChEBI" id="CHEBI:30616"/>
        <dbReference type="ChEBI" id="CHEBI:43474"/>
        <dbReference type="ChEBI" id="CHEBI:456216"/>
        <dbReference type="EC" id="5.6.2.3"/>
    </reaction>
</comment>
<name>A0A6P5NHU9_ARADU</name>
<keyword evidence="1" id="KW-0378">Hydrolase</keyword>
<dbReference type="GeneID" id="107484148"/>
<dbReference type="Pfam" id="PF05970">
    <property type="entry name" value="PIF1"/>
    <property type="match status" value="1"/>
</dbReference>
<dbReference type="GO" id="GO:0016787">
    <property type="term" value="F:hydrolase activity"/>
    <property type="evidence" value="ECO:0007669"/>
    <property type="project" value="UniProtKB-KW"/>
</dbReference>
<dbReference type="InterPro" id="IPR010285">
    <property type="entry name" value="DNA_helicase_pif1-like_DEAD"/>
</dbReference>
<dbReference type="InterPro" id="IPR027417">
    <property type="entry name" value="P-loop_NTPase"/>
</dbReference>
<proteinExistence type="inferred from homology"/>
<evidence type="ECO:0000313" key="6">
    <source>
        <dbReference type="RefSeq" id="XP_020997187.1"/>
    </source>
</evidence>
<evidence type="ECO:0000256" key="2">
    <source>
        <dbReference type="SAM" id="MobiDB-lite"/>
    </source>
</evidence>
<dbReference type="InterPro" id="IPR049163">
    <property type="entry name" value="Pif1-like_2B_dom"/>
</dbReference>
<protein>
    <recommendedName>
        <fullName evidence="1">ATP-dependent DNA helicase</fullName>
        <ecNumber evidence="1">5.6.2.3</ecNumber>
    </recommendedName>
</protein>
<reference evidence="6" key="2">
    <citation type="submission" date="2025-08" db="UniProtKB">
        <authorList>
            <consortium name="RefSeq"/>
        </authorList>
    </citation>
    <scope>IDENTIFICATION</scope>
    <source>
        <tissue evidence="6">Whole plant</tissue>
    </source>
</reference>
<feature type="region of interest" description="Disordered" evidence="2">
    <location>
        <begin position="525"/>
        <end position="547"/>
    </location>
</feature>
<dbReference type="SUPFAM" id="SSF52540">
    <property type="entry name" value="P-loop containing nucleoside triphosphate hydrolases"/>
    <property type="match status" value="2"/>
</dbReference>
<comment type="cofactor">
    <cofactor evidence="1">
        <name>Mg(2+)</name>
        <dbReference type="ChEBI" id="CHEBI:18420"/>
    </cofactor>
</comment>
<reference evidence="5" key="1">
    <citation type="journal article" date="2016" name="Nat. Genet.">
        <title>The genome sequences of Arachis duranensis and Arachis ipaensis, the diploid ancestors of cultivated peanut.</title>
        <authorList>
            <person name="Bertioli D.J."/>
            <person name="Cannon S.B."/>
            <person name="Froenicke L."/>
            <person name="Huang G."/>
            <person name="Farmer A.D."/>
            <person name="Cannon E.K."/>
            <person name="Liu X."/>
            <person name="Gao D."/>
            <person name="Clevenger J."/>
            <person name="Dash S."/>
            <person name="Ren L."/>
            <person name="Moretzsohn M.C."/>
            <person name="Shirasawa K."/>
            <person name="Huang W."/>
            <person name="Vidigal B."/>
            <person name="Abernathy B."/>
            <person name="Chu Y."/>
            <person name="Niederhuth C.E."/>
            <person name="Umale P."/>
            <person name="Araujo A.C."/>
            <person name="Kozik A."/>
            <person name="Kim K.D."/>
            <person name="Burow M.D."/>
            <person name="Varshney R.K."/>
            <person name="Wang X."/>
            <person name="Zhang X."/>
            <person name="Barkley N."/>
            <person name="Guimaraes P.M."/>
            <person name="Isobe S."/>
            <person name="Guo B."/>
            <person name="Liao B."/>
            <person name="Stalker H.T."/>
            <person name="Schmitz R.J."/>
            <person name="Scheffler B.E."/>
            <person name="Leal-Bertioli S.C."/>
            <person name="Xun X."/>
            <person name="Jackson S.A."/>
            <person name="Michelmore R."/>
            <person name="Ozias-Akins P."/>
        </authorList>
    </citation>
    <scope>NUCLEOTIDE SEQUENCE [LARGE SCALE GENOMIC DNA]</scope>
    <source>
        <strain evidence="5">cv. V14167</strain>
    </source>
</reference>